<comment type="caution">
    <text evidence="1">The sequence shown here is derived from an EMBL/GenBank/DDBJ whole genome shotgun (WGS) entry which is preliminary data.</text>
</comment>
<dbReference type="Pfam" id="PF10711">
    <property type="entry name" value="DUF2513"/>
    <property type="match status" value="1"/>
</dbReference>
<dbReference type="EMBL" id="LWBR01000022">
    <property type="protein sequence ID" value="KZN96484.1"/>
    <property type="molecule type" value="Genomic_DNA"/>
</dbReference>
<name>A0A165XWT8_9BACI</name>
<reference evidence="1 2" key="1">
    <citation type="submission" date="2016-04" db="EMBL/GenBank/DDBJ databases">
        <title>Draft genome sequence of Aeribacillus pallidus 8m3 from petroleum reservoir.</title>
        <authorList>
            <person name="Poltaraus A.B."/>
            <person name="Nazina T.N."/>
            <person name="Tourova T.P."/>
            <person name="Malakho S.M."/>
            <person name="Korshunova A.V."/>
            <person name="Sokolova D.S."/>
        </authorList>
    </citation>
    <scope>NUCLEOTIDE SEQUENCE [LARGE SCALE GENOMIC DNA]</scope>
    <source>
        <strain evidence="1 2">8m3</strain>
    </source>
</reference>
<evidence type="ECO:0000313" key="1">
    <source>
        <dbReference type="EMBL" id="KZN96484.1"/>
    </source>
</evidence>
<organism evidence="1 2">
    <name type="scientific">Aeribacillus pallidus</name>
    <dbReference type="NCBI Taxonomy" id="33936"/>
    <lineage>
        <taxon>Bacteria</taxon>
        <taxon>Bacillati</taxon>
        <taxon>Bacillota</taxon>
        <taxon>Bacilli</taxon>
        <taxon>Bacillales</taxon>
        <taxon>Bacillaceae</taxon>
        <taxon>Aeribacillus</taxon>
    </lineage>
</organism>
<gene>
    <name evidence="1" type="ORF">AZI98_08610</name>
</gene>
<keyword evidence="2" id="KW-1185">Reference proteome</keyword>
<dbReference type="AlphaFoldDB" id="A0A165XWT8"/>
<dbReference type="InterPro" id="IPR019650">
    <property type="entry name" value="DUF2513"/>
</dbReference>
<evidence type="ECO:0008006" key="3">
    <source>
        <dbReference type="Google" id="ProtNLM"/>
    </source>
</evidence>
<dbReference type="RefSeq" id="WP_063387875.1">
    <property type="nucleotide sequence ID" value="NZ_LWBR01000022.1"/>
</dbReference>
<protein>
    <recommendedName>
        <fullName evidence="3">DUF2513 domain-containing protein</fullName>
    </recommendedName>
</protein>
<sequence length="124" mass="14217">MKRDMELIRKILLHLEEKQDVNNWDSVVIEKYDPKVISYHIKLLYQAGLIEAKPLNTKDSYGMWLAKGLTWDGHDFIDAIKNDNIWAKIKGGIKSKGLELGQVSFAVLKEYAKMELKNILGIDG</sequence>
<accession>A0A165XWT8</accession>
<dbReference type="OrthoDB" id="6960201at2"/>
<dbReference type="Proteomes" id="UP000076476">
    <property type="component" value="Unassembled WGS sequence"/>
</dbReference>
<proteinExistence type="predicted"/>
<evidence type="ECO:0000313" key="2">
    <source>
        <dbReference type="Proteomes" id="UP000076476"/>
    </source>
</evidence>